<dbReference type="AlphaFoldDB" id="A0A4R0XGC2"/>
<dbReference type="Proteomes" id="UP000294200">
    <property type="component" value="Unassembled WGS sequence"/>
</dbReference>
<name>A0A4R0XGC2_9BURK</name>
<evidence type="ECO:0000313" key="2">
    <source>
        <dbReference type="Proteomes" id="UP000294200"/>
    </source>
</evidence>
<sequence length="69" mass="7559">MARKPNALPVADEGEAEQKPVKYVLKRNAGLILDGRQNLFFPAGTVFDAESDAPMISALFQLGEILEQQ</sequence>
<gene>
    <name evidence="1" type="ORF">BZM27_06015</name>
</gene>
<reference evidence="1 2" key="1">
    <citation type="submission" date="2017-02" db="EMBL/GenBank/DDBJ databases">
        <title>Paraburkholderia sophoroidis sp. nov. and Paraburkholderia steynii sp. nov. rhizobial symbionts of the fynbos legume Hypocalyptus sophoroides.</title>
        <authorList>
            <person name="Steenkamp E.T."/>
            <person name="Beukes C.W."/>
            <person name="Van Zyl E."/>
            <person name="Avontuur J."/>
            <person name="Chan W.Y."/>
            <person name="Hassen A."/>
            <person name="Palmer M."/>
            <person name="Mthombeni L."/>
            <person name="Phalane F."/>
            <person name="Sereme K."/>
            <person name="Venter S.N."/>
        </authorList>
    </citation>
    <scope>NUCLEOTIDE SEQUENCE [LARGE SCALE GENOMIC DNA]</scope>
    <source>
        <strain evidence="1 2">HC1.1ba</strain>
    </source>
</reference>
<comment type="caution">
    <text evidence="1">The sequence shown here is derived from an EMBL/GenBank/DDBJ whole genome shotgun (WGS) entry which is preliminary data.</text>
</comment>
<dbReference type="EMBL" id="MWML01000013">
    <property type="protein sequence ID" value="TCG09354.1"/>
    <property type="molecule type" value="Genomic_DNA"/>
</dbReference>
<keyword evidence="2" id="KW-1185">Reference proteome</keyword>
<evidence type="ECO:0000313" key="1">
    <source>
        <dbReference type="EMBL" id="TCG09354.1"/>
    </source>
</evidence>
<accession>A0A4R0XGC2</accession>
<protein>
    <submittedName>
        <fullName evidence="1">Uncharacterized protein</fullName>
    </submittedName>
</protein>
<organism evidence="1 2">
    <name type="scientific">Paraburkholderia steynii</name>
    <dbReference type="NCBI Taxonomy" id="1245441"/>
    <lineage>
        <taxon>Bacteria</taxon>
        <taxon>Pseudomonadati</taxon>
        <taxon>Pseudomonadota</taxon>
        <taxon>Betaproteobacteria</taxon>
        <taxon>Burkholderiales</taxon>
        <taxon>Burkholderiaceae</taxon>
        <taxon>Paraburkholderia</taxon>
    </lineage>
</organism>
<proteinExistence type="predicted"/>